<dbReference type="GO" id="GO:0005737">
    <property type="term" value="C:cytoplasm"/>
    <property type="evidence" value="ECO:0007669"/>
    <property type="project" value="UniProtKB-SubCell"/>
</dbReference>
<keyword evidence="3 5" id="KW-0698">rRNA processing</keyword>
<dbReference type="InterPro" id="IPR002676">
    <property type="entry name" value="RimM_N"/>
</dbReference>
<evidence type="ECO:0000256" key="1">
    <source>
        <dbReference type="ARBA" id="ARBA00022490"/>
    </source>
</evidence>
<keyword evidence="10" id="KW-1185">Reference proteome</keyword>
<dbReference type="GO" id="GO:0006364">
    <property type="term" value="P:rRNA processing"/>
    <property type="evidence" value="ECO:0007669"/>
    <property type="project" value="UniProtKB-UniRule"/>
</dbReference>
<dbReference type="PANTHER" id="PTHR33692">
    <property type="entry name" value="RIBOSOME MATURATION FACTOR RIMM"/>
    <property type="match status" value="1"/>
</dbReference>
<dbReference type="OrthoDB" id="5381335at2"/>
<comment type="subcellular location">
    <subcellularLocation>
        <location evidence="5">Cytoplasm</location>
    </subcellularLocation>
</comment>
<comment type="caution">
    <text evidence="9">The sequence shown here is derived from an EMBL/GenBank/DDBJ whole genome shotgun (WGS) entry which is preliminary data.</text>
</comment>
<evidence type="ECO:0000256" key="6">
    <source>
        <dbReference type="SAM" id="MobiDB-lite"/>
    </source>
</evidence>
<dbReference type="GO" id="GO:0043022">
    <property type="term" value="F:ribosome binding"/>
    <property type="evidence" value="ECO:0007669"/>
    <property type="project" value="InterPro"/>
</dbReference>
<dbReference type="InterPro" id="IPR011033">
    <property type="entry name" value="PRC_barrel-like_sf"/>
</dbReference>
<feature type="region of interest" description="Disordered" evidence="6">
    <location>
        <begin position="177"/>
        <end position="212"/>
    </location>
</feature>
<organism evidence="9 10">
    <name type="scientific">Micrococcus flavus</name>
    <dbReference type="NCBI Taxonomy" id="384602"/>
    <lineage>
        <taxon>Bacteria</taxon>
        <taxon>Bacillati</taxon>
        <taxon>Actinomycetota</taxon>
        <taxon>Actinomycetes</taxon>
        <taxon>Micrococcales</taxon>
        <taxon>Micrococcaceae</taxon>
        <taxon>Micrococcus</taxon>
    </lineage>
</organism>
<dbReference type="InterPro" id="IPR036976">
    <property type="entry name" value="RimM_N_sf"/>
</dbReference>
<evidence type="ECO:0000256" key="3">
    <source>
        <dbReference type="ARBA" id="ARBA00022552"/>
    </source>
</evidence>
<dbReference type="InterPro" id="IPR056792">
    <property type="entry name" value="PRC_RimM"/>
</dbReference>
<dbReference type="Gene3D" id="2.40.30.60">
    <property type="entry name" value="RimM"/>
    <property type="match status" value="1"/>
</dbReference>
<comment type="function">
    <text evidence="5">An accessory protein needed during the final step in the assembly of 30S ribosomal subunit, possibly for assembly of the head region. Essential for efficient processing of 16S rRNA. May be needed both before and after RbfA during the maturation of 16S rRNA. It has affinity for free ribosomal 30S subunits but not for 70S ribosomes.</text>
</comment>
<evidence type="ECO:0000313" key="9">
    <source>
        <dbReference type="EMBL" id="MBB4882936.1"/>
    </source>
</evidence>
<dbReference type="Proteomes" id="UP000560081">
    <property type="component" value="Unassembled WGS sequence"/>
</dbReference>
<dbReference type="NCBIfam" id="TIGR02273">
    <property type="entry name" value="16S_RimM"/>
    <property type="match status" value="1"/>
</dbReference>
<gene>
    <name evidence="5" type="primary">rimM</name>
    <name evidence="9" type="ORF">BJ976_001287</name>
</gene>
<dbReference type="InterPro" id="IPR011961">
    <property type="entry name" value="RimM"/>
</dbReference>
<feature type="domain" description="Ribosome maturation factor RimM PRC barrel" evidence="8">
    <location>
        <begin position="110"/>
        <end position="177"/>
    </location>
</feature>
<reference evidence="9 10" key="1">
    <citation type="submission" date="2020-08" db="EMBL/GenBank/DDBJ databases">
        <title>Sequencing the genomes of 1000 actinobacteria strains.</title>
        <authorList>
            <person name="Klenk H.-P."/>
        </authorList>
    </citation>
    <scope>NUCLEOTIDE SEQUENCE [LARGE SCALE GENOMIC DNA]</scope>
    <source>
        <strain evidence="9 10">DSM 19079</strain>
    </source>
</reference>
<dbReference type="RefSeq" id="WP_135028053.1">
    <property type="nucleotide sequence ID" value="NZ_BMLA01000001.1"/>
</dbReference>
<dbReference type="HAMAP" id="MF_00014">
    <property type="entry name" value="Ribosome_mat_RimM"/>
    <property type="match status" value="1"/>
</dbReference>
<dbReference type="PANTHER" id="PTHR33692:SF1">
    <property type="entry name" value="RIBOSOME MATURATION FACTOR RIMM"/>
    <property type="match status" value="1"/>
</dbReference>
<evidence type="ECO:0000259" key="8">
    <source>
        <dbReference type="Pfam" id="PF24986"/>
    </source>
</evidence>
<dbReference type="SUPFAM" id="SSF50346">
    <property type="entry name" value="PRC-barrel domain"/>
    <property type="match status" value="1"/>
</dbReference>
<dbReference type="SUPFAM" id="SSF50447">
    <property type="entry name" value="Translation proteins"/>
    <property type="match status" value="1"/>
</dbReference>
<comment type="domain">
    <text evidence="5">The PRC barrel domain binds ribosomal protein uS19.</text>
</comment>
<evidence type="ECO:0000313" key="10">
    <source>
        <dbReference type="Proteomes" id="UP000560081"/>
    </source>
</evidence>
<dbReference type="GO" id="GO:0042274">
    <property type="term" value="P:ribosomal small subunit biogenesis"/>
    <property type="evidence" value="ECO:0007669"/>
    <property type="project" value="UniProtKB-UniRule"/>
</dbReference>
<keyword evidence="1 5" id="KW-0963">Cytoplasm</keyword>
<keyword evidence="4 5" id="KW-0143">Chaperone</keyword>
<evidence type="ECO:0000259" key="7">
    <source>
        <dbReference type="Pfam" id="PF01782"/>
    </source>
</evidence>
<name>A0A4Y8X4K7_9MICC</name>
<feature type="domain" description="RimM N-terminal" evidence="7">
    <location>
        <begin position="16"/>
        <end position="97"/>
    </location>
</feature>
<feature type="compositionally biased region" description="Low complexity" evidence="6">
    <location>
        <begin position="177"/>
        <end position="195"/>
    </location>
</feature>
<dbReference type="Pfam" id="PF01782">
    <property type="entry name" value="RimM"/>
    <property type="match status" value="1"/>
</dbReference>
<proteinExistence type="inferred from homology"/>
<dbReference type="EMBL" id="JACHMC010000001">
    <property type="protein sequence ID" value="MBB4882936.1"/>
    <property type="molecule type" value="Genomic_DNA"/>
</dbReference>
<dbReference type="GO" id="GO:0005840">
    <property type="term" value="C:ribosome"/>
    <property type="evidence" value="ECO:0007669"/>
    <property type="project" value="InterPro"/>
</dbReference>
<comment type="subunit">
    <text evidence="5">Binds ribosomal protein uS19.</text>
</comment>
<comment type="similarity">
    <text evidence="5">Belongs to the RimM family.</text>
</comment>
<sequence>MSPAPQPAETEGLVRVARIGKPHGIRGEVTVQVFTDDPDARFAPGEALELRGAPAGAPAELTVTRSRWNKTVLVVAFASVADRNAAEALRGAQLFAAPSAPADDDAWYEDDLLGLAVHVDGARVGEVAGLTTGTVQDLLVVRLDGGGQDALVPFVEEIVPEVDQEAGVVVLTPPPGLLELAADEPGAPEGPETPADLGPDVLGRPTGAGGGR</sequence>
<dbReference type="AlphaFoldDB" id="A0A4Y8X4K7"/>
<evidence type="ECO:0000256" key="5">
    <source>
        <dbReference type="HAMAP-Rule" id="MF_00014"/>
    </source>
</evidence>
<evidence type="ECO:0000256" key="2">
    <source>
        <dbReference type="ARBA" id="ARBA00022517"/>
    </source>
</evidence>
<dbReference type="Gene3D" id="2.30.30.240">
    <property type="entry name" value="PRC-barrel domain"/>
    <property type="match status" value="1"/>
</dbReference>
<protein>
    <recommendedName>
        <fullName evidence="5">Ribosome maturation factor RimM</fullName>
    </recommendedName>
</protein>
<keyword evidence="2 5" id="KW-0690">Ribosome biogenesis</keyword>
<evidence type="ECO:0000256" key="4">
    <source>
        <dbReference type="ARBA" id="ARBA00023186"/>
    </source>
</evidence>
<dbReference type="Pfam" id="PF24986">
    <property type="entry name" value="PRC_RimM"/>
    <property type="match status" value="1"/>
</dbReference>
<accession>A0A4Y8X4K7</accession>
<dbReference type="InterPro" id="IPR009000">
    <property type="entry name" value="Transl_B-barrel_sf"/>
</dbReference>